<dbReference type="Proteomes" id="UP000186922">
    <property type="component" value="Unassembled WGS sequence"/>
</dbReference>
<gene>
    <name evidence="1" type="primary">RvY_01265</name>
    <name evidence="1" type="synonym">RvY_01265.3</name>
    <name evidence="1" type="ORF">RvY_01265-3</name>
</gene>
<evidence type="ECO:0000313" key="1">
    <source>
        <dbReference type="EMBL" id="GAU88593.1"/>
    </source>
</evidence>
<accession>A0A1D1UQF8</accession>
<comment type="caution">
    <text evidence="1">The sequence shown here is derived from an EMBL/GenBank/DDBJ whole genome shotgun (WGS) entry which is preliminary data.</text>
</comment>
<reference evidence="1 2" key="1">
    <citation type="journal article" date="2016" name="Nat. Commun.">
        <title>Extremotolerant tardigrade genome and improved radiotolerance of human cultured cells by tardigrade-unique protein.</title>
        <authorList>
            <person name="Hashimoto T."/>
            <person name="Horikawa D.D."/>
            <person name="Saito Y."/>
            <person name="Kuwahara H."/>
            <person name="Kozuka-Hata H."/>
            <person name="Shin-I T."/>
            <person name="Minakuchi Y."/>
            <person name="Ohishi K."/>
            <person name="Motoyama A."/>
            <person name="Aizu T."/>
            <person name="Enomoto A."/>
            <person name="Kondo K."/>
            <person name="Tanaka S."/>
            <person name="Hara Y."/>
            <person name="Koshikawa S."/>
            <person name="Sagara H."/>
            <person name="Miura T."/>
            <person name="Yokobori S."/>
            <person name="Miyagawa K."/>
            <person name="Suzuki Y."/>
            <person name="Kubo T."/>
            <person name="Oyama M."/>
            <person name="Kohara Y."/>
            <person name="Fujiyama A."/>
            <person name="Arakawa K."/>
            <person name="Katayama T."/>
            <person name="Toyoda A."/>
            <person name="Kunieda T."/>
        </authorList>
    </citation>
    <scope>NUCLEOTIDE SEQUENCE [LARGE SCALE GENOMIC DNA]</scope>
    <source>
        <strain evidence="1 2">YOKOZUNA-1</strain>
    </source>
</reference>
<keyword evidence="2" id="KW-1185">Reference proteome</keyword>
<sequence>MTSHIFATQTVVCVARPIECGRYVDGDGLLRRWTMKCMLCTDGMTCKFAAVLGLQPGSRGLLSRPETRKRKANISMSITGFVCYSLLTLLQRTQLARFSLSTCSIALRSIPDRTNRKSYEICNHDWWTDCGSIGYGSQQRHRVGNSAPVERKVFRNSVSDSSR</sequence>
<dbReference type="AlphaFoldDB" id="A0A1D1UQF8"/>
<organism evidence="1 2">
    <name type="scientific">Ramazzottius varieornatus</name>
    <name type="common">Water bear</name>
    <name type="synonym">Tardigrade</name>
    <dbReference type="NCBI Taxonomy" id="947166"/>
    <lineage>
        <taxon>Eukaryota</taxon>
        <taxon>Metazoa</taxon>
        <taxon>Ecdysozoa</taxon>
        <taxon>Tardigrada</taxon>
        <taxon>Eutardigrada</taxon>
        <taxon>Parachela</taxon>
        <taxon>Hypsibioidea</taxon>
        <taxon>Ramazzottiidae</taxon>
        <taxon>Ramazzottius</taxon>
    </lineage>
</organism>
<name>A0A1D1UQF8_RAMVA</name>
<proteinExistence type="predicted"/>
<dbReference type="EMBL" id="BDGG01000001">
    <property type="protein sequence ID" value="GAU88593.1"/>
    <property type="molecule type" value="Genomic_DNA"/>
</dbReference>
<protein>
    <submittedName>
        <fullName evidence="1">Uncharacterized protein</fullName>
    </submittedName>
</protein>
<evidence type="ECO:0000313" key="2">
    <source>
        <dbReference type="Proteomes" id="UP000186922"/>
    </source>
</evidence>